<proteinExistence type="predicted"/>
<dbReference type="OrthoDB" id="161020at2"/>
<reference evidence="2 3" key="1">
    <citation type="submission" date="2019-03" db="EMBL/GenBank/DDBJ databases">
        <title>Genomic Encyclopedia of Type Strains, Phase III (KMG-III): the genomes of soil and plant-associated and newly described type strains.</title>
        <authorList>
            <person name="Whitman W."/>
        </authorList>
    </citation>
    <scope>NUCLEOTIDE SEQUENCE [LARGE SCALE GENOMIC DNA]</scope>
    <source>
        <strain evidence="2 3">VKM Ac-2575</strain>
    </source>
</reference>
<feature type="region of interest" description="Disordered" evidence="1">
    <location>
        <begin position="1"/>
        <end position="28"/>
    </location>
</feature>
<evidence type="ECO:0000256" key="1">
    <source>
        <dbReference type="SAM" id="MobiDB-lite"/>
    </source>
</evidence>
<dbReference type="Proteomes" id="UP000295151">
    <property type="component" value="Unassembled WGS sequence"/>
</dbReference>
<accession>A0A4R7T7J2</accession>
<comment type="caution">
    <text evidence="2">The sequence shown here is derived from an EMBL/GenBank/DDBJ whole genome shotgun (WGS) entry which is preliminary data.</text>
</comment>
<evidence type="ECO:0000313" key="3">
    <source>
        <dbReference type="Proteomes" id="UP000295151"/>
    </source>
</evidence>
<feature type="compositionally biased region" description="Basic and acidic residues" evidence="1">
    <location>
        <begin position="69"/>
        <end position="89"/>
    </location>
</feature>
<evidence type="ECO:0000313" key="2">
    <source>
        <dbReference type="EMBL" id="TDU87900.1"/>
    </source>
</evidence>
<gene>
    <name evidence="2" type="ORF">EV138_1436</name>
</gene>
<keyword evidence="3" id="KW-1185">Reference proteome</keyword>
<dbReference type="EMBL" id="SOCE01000001">
    <property type="protein sequence ID" value="TDU87900.1"/>
    <property type="molecule type" value="Genomic_DNA"/>
</dbReference>
<feature type="region of interest" description="Disordered" evidence="1">
    <location>
        <begin position="52"/>
        <end position="89"/>
    </location>
</feature>
<name>A0A4R7T7J2_9ACTN</name>
<protein>
    <submittedName>
        <fullName evidence="2">Uncharacterized protein</fullName>
    </submittedName>
</protein>
<sequence length="153" mass="16448">MTVPATRPAAKPLTNAEENPHAGKGSSVLLDIGDDVGAIVLTMPAELEDTEIERRPAGWSAEGPVAAGHRHDDGHDHNHGHEHGHGHGLREHTHRFPHVAVVPRTSPAGETVYSAVFFEVPEGSYELYVLPDGPVRLTVDVVGGRVTEADWQD</sequence>
<organism evidence="2 3">
    <name type="scientific">Kribbella voronezhensis</name>
    <dbReference type="NCBI Taxonomy" id="2512212"/>
    <lineage>
        <taxon>Bacteria</taxon>
        <taxon>Bacillati</taxon>
        <taxon>Actinomycetota</taxon>
        <taxon>Actinomycetes</taxon>
        <taxon>Propionibacteriales</taxon>
        <taxon>Kribbellaceae</taxon>
        <taxon>Kribbella</taxon>
    </lineage>
</organism>
<dbReference type="AlphaFoldDB" id="A0A4R7T7J2"/>